<evidence type="ECO:0000313" key="3">
    <source>
        <dbReference type="Proteomes" id="UP001160334"/>
    </source>
</evidence>
<protein>
    <recommendedName>
        <fullName evidence="1">Extradiol ring-cleavage dioxygenase LigAB LigA subunit domain-containing protein</fullName>
    </recommendedName>
</protein>
<feature type="domain" description="Extradiol ring-cleavage dioxygenase LigAB LigA subunit" evidence="1">
    <location>
        <begin position="28"/>
        <end position="78"/>
    </location>
</feature>
<evidence type="ECO:0000259" key="1">
    <source>
        <dbReference type="Pfam" id="PF07746"/>
    </source>
</evidence>
<proteinExistence type="predicted"/>
<dbReference type="Proteomes" id="UP001160334">
    <property type="component" value="Unassembled WGS sequence"/>
</dbReference>
<dbReference type="InterPro" id="IPR011986">
    <property type="entry name" value="Xdiol_dOase_LigA"/>
</dbReference>
<keyword evidence="3" id="KW-1185">Reference proteome</keyword>
<dbReference type="InterPro" id="IPR036622">
    <property type="entry name" value="LigA_sf"/>
</dbReference>
<accession>A0ABT6M962</accession>
<reference evidence="2 3" key="1">
    <citation type="submission" date="2023-04" db="EMBL/GenBank/DDBJ databases">
        <title>Forest soil microbial communities from Buena Vista Peninsula, Colon Province, Panama.</title>
        <authorList>
            <person name="Bouskill N."/>
        </authorList>
    </citation>
    <scope>NUCLEOTIDE SEQUENCE [LARGE SCALE GENOMIC DNA]</scope>
    <source>
        <strain evidence="2 3">CFH S0262</strain>
    </source>
</reference>
<dbReference type="RefSeq" id="WP_280760122.1">
    <property type="nucleotide sequence ID" value="NZ_JARXVC010000004.1"/>
</dbReference>
<dbReference type="Pfam" id="PF07746">
    <property type="entry name" value="LigA"/>
    <property type="match status" value="1"/>
</dbReference>
<name>A0ABT6M962_9NOCA</name>
<dbReference type="EMBL" id="JARXVC010000004">
    <property type="protein sequence ID" value="MDH6280780.1"/>
    <property type="molecule type" value="Genomic_DNA"/>
</dbReference>
<dbReference type="SUPFAM" id="SSF48076">
    <property type="entry name" value="LigA subunit of an aromatic-ring-opening dioxygenase LigAB"/>
    <property type="match status" value="1"/>
</dbReference>
<sequence>MSVPIPFEFRGQGYRHYKYPEPDSYDFNRLLQDFRDPDLRARYLDDPESVAGEYNLGVDERDALATLDVDTCVAAGAHPLLAWTGCRMTARDRDARSSTLPGTP</sequence>
<gene>
    <name evidence="2" type="ORF">M2280_001993</name>
</gene>
<comment type="caution">
    <text evidence="2">The sequence shown here is derived from an EMBL/GenBank/DDBJ whole genome shotgun (WGS) entry which is preliminary data.</text>
</comment>
<evidence type="ECO:0000313" key="2">
    <source>
        <dbReference type="EMBL" id="MDH6280780.1"/>
    </source>
</evidence>
<dbReference type="Gene3D" id="1.10.700.10">
    <property type="entry name" value="Dioxygenase LigAB, LigA subunit"/>
    <property type="match status" value="1"/>
</dbReference>
<organism evidence="2 3">
    <name type="scientific">Prescottella agglutinans</name>
    <dbReference type="NCBI Taxonomy" id="1644129"/>
    <lineage>
        <taxon>Bacteria</taxon>
        <taxon>Bacillati</taxon>
        <taxon>Actinomycetota</taxon>
        <taxon>Actinomycetes</taxon>
        <taxon>Mycobacteriales</taxon>
        <taxon>Nocardiaceae</taxon>
        <taxon>Prescottella</taxon>
    </lineage>
</organism>